<evidence type="ECO:0000313" key="2">
    <source>
        <dbReference type="EMBL" id="KAJ7326224.1"/>
    </source>
</evidence>
<organism evidence="2 3">
    <name type="scientific">Mycena albidolilacea</name>
    <dbReference type="NCBI Taxonomy" id="1033008"/>
    <lineage>
        <taxon>Eukaryota</taxon>
        <taxon>Fungi</taxon>
        <taxon>Dikarya</taxon>
        <taxon>Basidiomycota</taxon>
        <taxon>Agaricomycotina</taxon>
        <taxon>Agaricomycetes</taxon>
        <taxon>Agaricomycetidae</taxon>
        <taxon>Agaricales</taxon>
        <taxon>Marasmiineae</taxon>
        <taxon>Mycenaceae</taxon>
        <taxon>Mycena</taxon>
    </lineage>
</organism>
<dbReference type="SUPFAM" id="SSF53098">
    <property type="entry name" value="Ribonuclease H-like"/>
    <property type="match status" value="1"/>
</dbReference>
<dbReference type="AlphaFoldDB" id="A0AAD6ZJU6"/>
<feature type="region of interest" description="Disordered" evidence="1">
    <location>
        <begin position="61"/>
        <end position="119"/>
    </location>
</feature>
<feature type="region of interest" description="Disordered" evidence="1">
    <location>
        <begin position="761"/>
        <end position="789"/>
    </location>
</feature>
<proteinExistence type="predicted"/>
<dbReference type="Proteomes" id="UP001218218">
    <property type="component" value="Unassembled WGS sequence"/>
</dbReference>
<accession>A0AAD6ZJU6</accession>
<keyword evidence="3" id="KW-1185">Reference proteome</keyword>
<dbReference type="InterPro" id="IPR012337">
    <property type="entry name" value="RNaseH-like_sf"/>
</dbReference>
<gene>
    <name evidence="2" type="ORF">DFH08DRAFT_940939</name>
</gene>
<reference evidence="2" key="1">
    <citation type="submission" date="2023-03" db="EMBL/GenBank/DDBJ databases">
        <title>Massive genome expansion in bonnet fungi (Mycena s.s.) driven by repeated elements and novel gene families across ecological guilds.</title>
        <authorList>
            <consortium name="Lawrence Berkeley National Laboratory"/>
            <person name="Harder C.B."/>
            <person name="Miyauchi S."/>
            <person name="Viragh M."/>
            <person name="Kuo A."/>
            <person name="Thoen E."/>
            <person name="Andreopoulos B."/>
            <person name="Lu D."/>
            <person name="Skrede I."/>
            <person name="Drula E."/>
            <person name="Henrissat B."/>
            <person name="Morin E."/>
            <person name="Kohler A."/>
            <person name="Barry K."/>
            <person name="LaButti K."/>
            <person name="Morin E."/>
            <person name="Salamov A."/>
            <person name="Lipzen A."/>
            <person name="Mereny Z."/>
            <person name="Hegedus B."/>
            <person name="Baldrian P."/>
            <person name="Stursova M."/>
            <person name="Weitz H."/>
            <person name="Taylor A."/>
            <person name="Grigoriev I.V."/>
            <person name="Nagy L.G."/>
            <person name="Martin F."/>
            <person name="Kauserud H."/>
        </authorList>
    </citation>
    <scope>NUCLEOTIDE SEQUENCE</scope>
    <source>
        <strain evidence="2">CBHHK002</strain>
    </source>
</reference>
<protein>
    <submittedName>
        <fullName evidence="2">Ribonuclease H-like domain-containing protein</fullName>
    </submittedName>
</protein>
<sequence length="789" mass="86731">MPRSETALGALLIARSAYIETDNYEIPDWQAVIETHTTEGTPERAAWLAHLTAVVNAIEDGKDIPAPPAGSTSSGKRKKKKSAAAVPTVPSEKDQQHAQIRAQRKLDLEGAPDAGDVGPARVKLVGRRRDKLVDNLIIEEEELNSKGKSVAVVYCIACDQRTVYRNPQRIKEHALECTELANLFPTLYEDSVKANAERGNGTAPPPKLRTKQKQGIVPGNLLPAMEVRRSFLTAGHVFKGVSVTAAALFDVIEKRIFASFKAKSYSAVVGDGGPNVRATKKLISSTYIWILNIYDPCHNLNLFLKDLGKIFKAELGIISAISNFFGQSNIGTAQLAIERERQGITTGMKSASDTRFGTTFIQTRAVQRCVPALVTCVVTGTITFATAATKRLIPYLKPGPTHYAFLAQLDSMVKLFEAGANGITTLEGQNTTCADVFYVWVTIAWHLNKLLGDLTSGLSNYRDQVIEIYNARFEQMMTESSHQIFLFAYFLHPFYFQHGGLKLVMPALKEGEKFDPLKYPDLFKTLRASARAILKGEQTRTSRPSRADADRLTDQLVRWAVGLPPFHQRVYSTSDDSALDYWKGLRRDSNADVLATIAIIVFSIMPSELCDERTASLLGWINAARRSSMTPEHLIATAQLSQWYKFGLTEGNYTHSATANVKVSTVGSSSTILSTPSLLDLLNDDDVAPQDVDREALKQALFNQPDPYDLAETDRVDNAISTSSDAVPSVIRSSTHWAVEDYIRLDSVSLEKIISAGKKKDAVAPEGVVPSQMAEATVEAGNEDWDIED</sequence>
<comment type="caution">
    <text evidence="2">The sequence shown here is derived from an EMBL/GenBank/DDBJ whole genome shotgun (WGS) entry which is preliminary data.</text>
</comment>
<dbReference type="EMBL" id="JARIHO010000042">
    <property type="protein sequence ID" value="KAJ7326224.1"/>
    <property type="molecule type" value="Genomic_DNA"/>
</dbReference>
<evidence type="ECO:0000256" key="1">
    <source>
        <dbReference type="SAM" id="MobiDB-lite"/>
    </source>
</evidence>
<name>A0AAD6ZJU6_9AGAR</name>
<evidence type="ECO:0000313" key="3">
    <source>
        <dbReference type="Proteomes" id="UP001218218"/>
    </source>
</evidence>